<dbReference type="AlphaFoldDB" id="A0A5C5Z3I3"/>
<evidence type="ECO:0000313" key="1">
    <source>
        <dbReference type="EMBL" id="TWT81113.1"/>
    </source>
</evidence>
<protein>
    <submittedName>
        <fullName evidence="1">Uncharacterized protein</fullName>
    </submittedName>
</protein>
<name>A0A5C5Z3I3_9BACT</name>
<dbReference type="Proteomes" id="UP000315010">
    <property type="component" value="Unassembled WGS sequence"/>
</dbReference>
<accession>A0A5C5Z3I3</accession>
<dbReference type="EMBL" id="SJPJ01000001">
    <property type="protein sequence ID" value="TWT81113.1"/>
    <property type="molecule type" value="Genomic_DNA"/>
</dbReference>
<keyword evidence="2" id="KW-1185">Reference proteome</keyword>
<sequence length="527" mass="57977">MENDTLASLLGPDADPVAAGWRLREIAESGQHTGADLIDELCKGPGIVGRSDRAILGGLLHLIHKLIMDQAVESEGQSLLKLDSTQIDKLLQCLPSETPNAYLLLHLLAMIRSDVSLSIMVQRLIESPPQKWMEAAQAISPLMQHADWQMGWVFPRLLESLQHPSLAASTLDLANYLVRSRGISPHPAAEKLDMLNMLLGEVSNRLGKFEENPREFGDDVETVQAMLGEAVALAVSLCDTVGLIGDPSSIGKLNQTVDLKHRRVQCEAAGALAKLDDDLGKKRLLELTADPAARLRAIHYADELGLGDSVDEAMRSDTATAEAEMALWLTQPQQMGVPPTAVEVIESRRMLWPSFNDRIDVHLVRFEYSFGDKKYSNVGITGPVVFALSTDVADLPVEDIYAIYAGWHAEHSEIFTVAADQFNVAQKRAMAIYEKHLDQLGYEEIKPELLGFFLDEQAGVLTAVRDGTACIVVTDALETIDQPTAGRMRPLTPGDAFNLYKGRKMLRTFNPTFEEDPTFEDNPTSDT</sequence>
<dbReference type="RefSeq" id="WP_146396747.1">
    <property type="nucleotide sequence ID" value="NZ_SJPJ01000001.1"/>
</dbReference>
<comment type="caution">
    <text evidence="1">The sequence shown here is derived from an EMBL/GenBank/DDBJ whole genome shotgun (WGS) entry which is preliminary data.</text>
</comment>
<proteinExistence type="predicted"/>
<gene>
    <name evidence="1" type="ORF">CA13_25600</name>
</gene>
<dbReference type="OrthoDB" id="292518at2"/>
<reference evidence="1 2" key="1">
    <citation type="submission" date="2019-02" db="EMBL/GenBank/DDBJ databases">
        <title>Deep-cultivation of Planctomycetes and their phenomic and genomic characterization uncovers novel biology.</title>
        <authorList>
            <person name="Wiegand S."/>
            <person name="Jogler M."/>
            <person name="Boedeker C."/>
            <person name="Pinto D."/>
            <person name="Vollmers J."/>
            <person name="Rivas-Marin E."/>
            <person name="Kohn T."/>
            <person name="Peeters S.H."/>
            <person name="Heuer A."/>
            <person name="Rast P."/>
            <person name="Oberbeckmann S."/>
            <person name="Bunk B."/>
            <person name="Jeske O."/>
            <person name="Meyerdierks A."/>
            <person name="Storesund J.E."/>
            <person name="Kallscheuer N."/>
            <person name="Luecker S."/>
            <person name="Lage O.M."/>
            <person name="Pohl T."/>
            <person name="Merkel B.J."/>
            <person name="Hornburger P."/>
            <person name="Mueller R.-W."/>
            <person name="Bruemmer F."/>
            <person name="Labrenz M."/>
            <person name="Spormann A.M."/>
            <person name="Op Den Camp H."/>
            <person name="Overmann J."/>
            <person name="Amann R."/>
            <person name="Jetten M.S.M."/>
            <person name="Mascher T."/>
            <person name="Medema M.H."/>
            <person name="Devos D.P."/>
            <person name="Kaster A.-K."/>
            <person name="Ovreas L."/>
            <person name="Rohde M."/>
            <person name="Galperin M.Y."/>
            <person name="Jogler C."/>
        </authorList>
    </citation>
    <scope>NUCLEOTIDE SEQUENCE [LARGE SCALE GENOMIC DNA]</scope>
    <source>
        <strain evidence="1 2">CA13</strain>
    </source>
</reference>
<evidence type="ECO:0000313" key="2">
    <source>
        <dbReference type="Proteomes" id="UP000315010"/>
    </source>
</evidence>
<organism evidence="1 2">
    <name type="scientific">Novipirellula herctigrandis</name>
    <dbReference type="NCBI Taxonomy" id="2527986"/>
    <lineage>
        <taxon>Bacteria</taxon>
        <taxon>Pseudomonadati</taxon>
        <taxon>Planctomycetota</taxon>
        <taxon>Planctomycetia</taxon>
        <taxon>Pirellulales</taxon>
        <taxon>Pirellulaceae</taxon>
        <taxon>Novipirellula</taxon>
    </lineage>
</organism>